<keyword evidence="6" id="KW-0732">Signal</keyword>
<keyword evidence="4" id="KW-0285">Flavoprotein</keyword>
<evidence type="ECO:0000256" key="2">
    <source>
        <dbReference type="PIRSR" id="PIRSR000137-1"/>
    </source>
</evidence>
<dbReference type="PROSITE" id="PS00624">
    <property type="entry name" value="GMC_OXRED_2"/>
    <property type="match status" value="1"/>
</dbReference>
<dbReference type="PANTHER" id="PTHR11552:SF115">
    <property type="entry name" value="DEHYDROGENASE XPTC-RELATED"/>
    <property type="match status" value="1"/>
</dbReference>
<dbReference type="GO" id="GO:0044550">
    <property type="term" value="P:secondary metabolite biosynthetic process"/>
    <property type="evidence" value="ECO:0007669"/>
    <property type="project" value="TreeGrafter"/>
</dbReference>
<feature type="domain" description="Glucose-methanol-choline oxidoreductase N-terminal" evidence="8">
    <location>
        <begin position="290"/>
        <end position="304"/>
    </location>
</feature>
<dbReference type="Pfam" id="PF00732">
    <property type="entry name" value="GMC_oxred_N"/>
    <property type="match status" value="1"/>
</dbReference>
<dbReference type="SUPFAM" id="SSF51905">
    <property type="entry name" value="FAD/NAD(P)-binding domain"/>
    <property type="match status" value="1"/>
</dbReference>
<reference evidence="9 10" key="1">
    <citation type="journal article" date="2024" name="Front Chem Biol">
        <title>Unveiling the potential of Daldinia eschscholtzii MFLUCC 19-0629 through bioactivity and bioinformatics studies for enhanced sustainable agriculture production.</title>
        <authorList>
            <person name="Brooks S."/>
            <person name="Weaver J.A."/>
            <person name="Klomchit A."/>
            <person name="Alharthi S.A."/>
            <person name="Onlamun T."/>
            <person name="Nurani R."/>
            <person name="Vong T.K."/>
            <person name="Alberti F."/>
            <person name="Greco C."/>
        </authorList>
    </citation>
    <scope>NUCLEOTIDE SEQUENCE [LARGE SCALE GENOMIC DNA]</scope>
    <source>
        <strain evidence="9">MFLUCC 19-0629</strain>
    </source>
</reference>
<dbReference type="GO" id="GO:0016614">
    <property type="term" value="F:oxidoreductase activity, acting on CH-OH group of donors"/>
    <property type="evidence" value="ECO:0007669"/>
    <property type="project" value="InterPro"/>
</dbReference>
<accession>A0AAX6MXM9</accession>
<organism evidence="9 10">
    <name type="scientific">Daldinia eschscholtzii</name>
    <dbReference type="NCBI Taxonomy" id="292717"/>
    <lineage>
        <taxon>Eukaryota</taxon>
        <taxon>Fungi</taxon>
        <taxon>Dikarya</taxon>
        <taxon>Ascomycota</taxon>
        <taxon>Pezizomycotina</taxon>
        <taxon>Sordariomycetes</taxon>
        <taxon>Xylariomycetidae</taxon>
        <taxon>Xylariales</taxon>
        <taxon>Hypoxylaceae</taxon>
        <taxon>Daldinia</taxon>
    </lineage>
</organism>
<dbReference type="InterPro" id="IPR012132">
    <property type="entry name" value="GMC_OxRdtase"/>
</dbReference>
<feature type="compositionally biased region" description="Polar residues" evidence="5">
    <location>
        <begin position="608"/>
        <end position="621"/>
    </location>
</feature>
<feature type="active site" description="Proton donor" evidence="2">
    <location>
        <position position="530"/>
    </location>
</feature>
<feature type="binding site" evidence="3">
    <location>
        <begin position="124"/>
        <end position="127"/>
    </location>
    <ligand>
        <name>FAD</name>
        <dbReference type="ChEBI" id="CHEBI:57692"/>
    </ligand>
</feature>
<dbReference type="Gene3D" id="3.50.50.60">
    <property type="entry name" value="FAD/NAD(P)-binding domain"/>
    <property type="match status" value="1"/>
</dbReference>
<evidence type="ECO:0000256" key="5">
    <source>
        <dbReference type="SAM" id="MobiDB-lite"/>
    </source>
</evidence>
<feature type="signal peptide" evidence="6">
    <location>
        <begin position="1"/>
        <end position="20"/>
    </location>
</feature>
<evidence type="ECO:0000256" key="1">
    <source>
        <dbReference type="ARBA" id="ARBA00010790"/>
    </source>
</evidence>
<evidence type="ECO:0000256" key="4">
    <source>
        <dbReference type="RuleBase" id="RU003968"/>
    </source>
</evidence>
<sequence>MLSPITLAFTSSFLLSFTSGVRILPNTNGALSLLDSYDYIIVGAGIGGLVVANRLSENASVSVLVIESGDIDDRAEDISIPGNVGLEDPRRYEVKLEMTPQEFLDGETRVFTQGNVVGGSTIVNGLVWTRGSVADFDAWEHLGNPGWGWMGLLPYFRKPAIDEHGLHGPVEVGYPKYFYNQSHNFLSGIQKLGIPANEDPNNGNATGACIVPSSMTAKNQSRSDARTAYLDPVLERPNLHLITGHAVARILYGKGGKNSSSSTYIPSFATNQTIDTIIATCKKEVILAAGSIFSPVLLQISGIGPAKLLKSLGVDVAIDLPGVGSNLQDHPTLEPVYDSWDIVGSTRDAVREEYLANRTGPWTAPMVNAIALPALSWITERVQEVLDDAANAKSTLPSSYDATLREGYAAQKTELLSLLARTDTPAYEVMSTSWGQLAISAMQPFSRGTVLANSSSIFENSQPIIDPRFCSHPIDCELLLIGLEFNNRLIQTPPMAALKPTPPPGFGIEEAQNRTALDETMRRKITTGFHLSGTTSMLPLAYGGVVDPSLRVYGTRNLRIVDAGVIPLIPGAHIQAAIYAIGEKAADIIKNENSGTLPSMNPRPGEPQDSQQASPENSSKP</sequence>
<feature type="binding site" evidence="3">
    <location>
        <position position="247"/>
    </location>
    <ligand>
        <name>FAD</name>
        <dbReference type="ChEBI" id="CHEBI:57692"/>
    </ligand>
</feature>
<dbReference type="GO" id="GO:0050660">
    <property type="term" value="F:flavin adenine dinucleotide binding"/>
    <property type="evidence" value="ECO:0007669"/>
    <property type="project" value="InterPro"/>
</dbReference>
<dbReference type="InterPro" id="IPR036188">
    <property type="entry name" value="FAD/NAD-bd_sf"/>
</dbReference>
<evidence type="ECO:0000313" key="10">
    <source>
        <dbReference type="Proteomes" id="UP001369815"/>
    </source>
</evidence>
<feature type="chain" id="PRO_5043814134" description="Glucose-methanol-choline oxidoreductase N-terminal domain-containing protein" evidence="6">
    <location>
        <begin position="21"/>
        <end position="621"/>
    </location>
</feature>
<keyword evidence="3 4" id="KW-0274">FAD</keyword>
<protein>
    <recommendedName>
        <fullName evidence="7 8">Glucose-methanol-choline oxidoreductase N-terminal domain-containing protein</fullName>
    </recommendedName>
</protein>
<comment type="similarity">
    <text evidence="1 4">Belongs to the GMC oxidoreductase family.</text>
</comment>
<dbReference type="PANTHER" id="PTHR11552">
    <property type="entry name" value="GLUCOSE-METHANOL-CHOLINE GMC OXIDOREDUCTASE"/>
    <property type="match status" value="1"/>
</dbReference>
<keyword evidence="10" id="KW-1185">Reference proteome</keyword>
<dbReference type="AlphaFoldDB" id="A0AAX6MXM9"/>
<dbReference type="PROSITE" id="PS00623">
    <property type="entry name" value="GMC_OXRED_1"/>
    <property type="match status" value="1"/>
</dbReference>
<evidence type="ECO:0000259" key="8">
    <source>
        <dbReference type="PROSITE" id="PS00624"/>
    </source>
</evidence>
<dbReference type="EMBL" id="JBANMG010000001">
    <property type="protein sequence ID" value="KAK6957369.1"/>
    <property type="molecule type" value="Genomic_DNA"/>
</dbReference>
<dbReference type="Proteomes" id="UP001369815">
    <property type="component" value="Unassembled WGS sequence"/>
</dbReference>
<evidence type="ECO:0000256" key="3">
    <source>
        <dbReference type="PIRSR" id="PIRSR000137-2"/>
    </source>
</evidence>
<name>A0AAX6MXM9_9PEZI</name>
<evidence type="ECO:0000313" key="9">
    <source>
        <dbReference type="EMBL" id="KAK6957369.1"/>
    </source>
</evidence>
<evidence type="ECO:0000259" key="7">
    <source>
        <dbReference type="PROSITE" id="PS00623"/>
    </source>
</evidence>
<dbReference type="InterPro" id="IPR000172">
    <property type="entry name" value="GMC_OxRdtase_N"/>
</dbReference>
<dbReference type="SUPFAM" id="SSF54373">
    <property type="entry name" value="FAD-linked reductases, C-terminal domain"/>
    <property type="match status" value="1"/>
</dbReference>
<feature type="active site" description="Proton acceptor" evidence="2">
    <location>
        <position position="573"/>
    </location>
</feature>
<evidence type="ECO:0000256" key="6">
    <source>
        <dbReference type="SAM" id="SignalP"/>
    </source>
</evidence>
<feature type="region of interest" description="Disordered" evidence="5">
    <location>
        <begin position="592"/>
        <end position="621"/>
    </location>
</feature>
<dbReference type="PIRSF" id="PIRSF000137">
    <property type="entry name" value="Alcohol_oxidase"/>
    <property type="match status" value="1"/>
</dbReference>
<comment type="cofactor">
    <cofactor evidence="3">
        <name>FAD</name>
        <dbReference type="ChEBI" id="CHEBI:57692"/>
    </cofactor>
</comment>
<dbReference type="InterPro" id="IPR007867">
    <property type="entry name" value="GMC_OxRtase_C"/>
</dbReference>
<dbReference type="Gene3D" id="3.30.560.10">
    <property type="entry name" value="Glucose Oxidase, domain 3"/>
    <property type="match status" value="1"/>
</dbReference>
<proteinExistence type="inferred from homology"/>
<feature type="domain" description="Glucose-methanol-choline oxidoreductase N-terminal" evidence="7">
    <location>
        <begin position="114"/>
        <end position="137"/>
    </location>
</feature>
<feature type="binding site" evidence="3">
    <location>
        <position position="116"/>
    </location>
    <ligand>
        <name>FAD</name>
        <dbReference type="ChEBI" id="CHEBI:57692"/>
    </ligand>
</feature>
<gene>
    <name evidence="9" type="ORF">Daesc_000153</name>
</gene>
<dbReference type="Pfam" id="PF05199">
    <property type="entry name" value="GMC_oxred_C"/>
    <property type="match status" value="1"/>
</dbReference>
<comment type="caution">
    <text evidence="9">The sequence shown here is derived from an EMBL/GenBank/DDBJ whole genome shotgun (WGS) entry which is preliminary data.</text>
</comment>